<evidence type="ECO:0000313" key="2">
    <source>
        <dbReference type="EMBL" id="PVZ99133.1"/>
    </source>
</evidence>
<feature type="domain" description="Polysaccharide biosynthesis" evidence="1">
    <location>
        <begin position="13"/>
        <end position="137"/>
    </location>
</feature>
<dbReference type="Gene3D" id="1.10.3560.10">
    <property type="entry name" value="yst0336 like domain"/>
    <property type="match status" value="1"/>
</dbReference>
<dbReference type="AlphaFoldDB" id="A0A2U1J619"/>
<gene>
    <name evidence="3" type="ORF">BB558_003468</name>
    <name evidence="2" type="ORF">BB558_004849</name>
</gene>
<evidence type="ECO:0000313" key="3">
    <source>
        <dbReference type="EMBL" id="PWA00459.1"/>
    </source>
</evidence>
<reference evidence="3 4" key="1">
    <citation type="journal article" date="2018" name="MBio">
        <title>Comparative Genomics Reveals the Core Gene Toolbox for the Fungus-Insect Symbiosis.</title>
        <authorList>
            <person name="Wang Y."/>
            <person name="Stata M."/>
            <person name="Wang W."/>
            <person name="Stajich J.E."/>
            <person name="White M.M."/>
            <person name="Moncalvo J.M."/>
        </authorList>
    </citation>
    <scope>NUCLEOTIDE SEQUENCE [LARGE SCALE GENOMIC DNA]</scope>
    <source>
        <strain evidence="3 4">AUS-126-30</strain>
    </source>
</reference>
<keyword evidence="4" id="KW-1185">Reference proteome</keyword>
<dbReference type="Pfam" id="PF04669">
    <property type="entry name" value="PBDC1"/>
    <property type="match status" value="1"/>
</dbReference>
<dbReference type="InterPro" id="IPR023139">
    <property type="entry name" value="PBDC1-like_dom_sf"/>
</dbReference>
<protein>
    <recommendedName>
        <fullName evidence="1">Polysaccharide biosynthesis domain-containing protein</fullName>
    </recommendedName>
</protein>
<dbReference type="InterPro" id="IPR021148">
    <property type="entry name" value="Polysacc_synth_dom"/>
</dbReference>
<dbReference type="InterPro" id="IPR008476">
    <property type="entry name" value="PBDC1_metazoa/fungi"/>
</dbReference>
<evidence type="ECO:0000313" key="4">
    <source>
        <dbReference type="Proteomes" id="UP000245591"/>
    </source>
</evidence>
<comment type="caution">
    <text evidence="3">The sequence shown here is derived from an EMBL/GenBank/DDBJ whole genome shotgun (WGS) entry which is preliminary data.</text>
</comment>
<dbReference type="PANTHER" id="PTHR13410:SF9">
    <property type="entry name" value="PROTEIN PBDC1"/>
    <property type="match status" value="1"/>
</dbReference>
<dbReference type="EMBL" id="MBFU01000333">
    <property type="protein sequence ID" value="PWA00459.1"/>
    <property type="molecule type" value="Genomic_DNA"/>
</dbReference>
<evidence type="ECO:0000259" key="1">
    <source>
        <dbReference type="Pfam" id="PF04669"/>
    </source>
</evidence>
<dbReference type="PANTHER" id="PTHR13410">
    <property type="entry name" value="PROTEIN PBDC1"/>
    <property type="match status" value="1"/>
</dbReference>
<sequence>MITAENTQNMPEIEMQWAVKAMTHAETYWGILQQRPGSSLKLTKIDDEIYTTFRNVFPDLNIEYLKETEDFKNEKAKAKWRGYIKQFENRVNDFSFGTLIRINSHEGYSEENSMFLTRIQFLCIEIARSKEGFNDEFFSKN</sequence>
<dbReference type="GO" id="GO:0005737">
    <property type="term" value="C:cytoplasm"/>
    <property type="evidence" value="ECO:0007669"/>
    <property type="project" value="TreeGrafter"/>
</dbReference>
<dbReference type="EMBL" id="MBFU01000469">
    <property type="protein sequence ID" value="PVZ99133.1"/>
    <property type="molecule type" value="Genomic_DNA"/>
</dbReference>
<organism evidence="3 4">
    <name type="scientific">Smittium angustum</name>
    <dbReference type="NCBI Taxonomy" id="133377"/>
    <lineage>
        <taxon>Eukaryota</taxon>
        <taxon>Fungi</taxon>
        <taxon>Fungi incertae sedis</taxon>
        <taxon>Zoopagomycota</taxon>
        <taxon>Kickxellomycotina</taxon>
        <taxon>Harpellomycetes</taxon>
        <taxon>Harpellales</taxon>
        <taxon>Legeriomycetaceae</taxon>
        <taxon>Smittium</taxon>
    </lineage>
</organism>
<accession>A0A2U1J619</accession>
<name>A0A2U1J619_SMIAN</name>
<dbReference type="Proteomes" id="UP000245591">
    <property type="component" value="Unassembled WGS sequence"/>
</dbReference>
<proteinExistence type="predicted"/>